<dbReference type="HOGENOM" id="CLU_1174906_0_0_6"/>
<reference evidence="1 2" key="1">
    <citation type="submission" date="2014-07" db="EMBL/GenBank/DDBJ databases">
        <title>Complete Genome Sequence of Dyella japonica Strain A8 Isolated from Malaysian Tropical Soil.</title>
        <authorList>
            <person name="Hui R.K.H."/>
            <person name="Chen J.-W."/>
            <person name="Chan K.-G."/>
            <person name="Leung F.C.C."/>
        </authorList>
    </citation>
    <scope>NUCLEOTIDE SEQUENCE [LARGE SCALE GENOMIC DNA]</scope>
    <source>
        <strain evidence="1 2">A8</strain>
    </source>
</reference>
<gene>
    <name evidence="1" type="ORF">HY57_13235</name>
</gene>
<evidence type="ECO:0000313" key="1">
    <source>
        <dbReference type="EMBL" id="AIF48154.1"/>
    </source>
</evidence>
<organism evidence="1 2">
    <name type="scientific">Dyella japonica A8</name>
    <dbReference type="NCBI Taxonomy" id="1217721"/>
    <lineage>
        <taxon>Bacteria</taxon>
        <taxon>Pseudomonadati</taxon>
        <taxon>Pseudomonadota</taxon>
        <taxon>Gammaproteobacteria</taxon>
        <taxon>Lysobacterales</taxon>
        <taxon>Rhodanobacteraceae</taxon>
        <taxon>Dyella</taxon>
    </lineage>
</organism>
<dbReference type="PATRIC" id="fig|1217721.7.peg.2728"/>
<protein>
    <submittedName>
        <fullName evidence="1">Uncharacterized protein</fullName>
    </submittedName>
</protein>
<name>A0A075K1S9_9GAMM</name>
<sequence length="226" mass="25576">MVANKKQKTPAQAQRSKIAEAIRKRGDKGTNIWLVRPPFEQKDLILNSDPAFEAFYLLEGEPDFKDIRYLPHWYEVQDVKQAWQPSKPFASVTTLAGGTLQVELAFDAAAPKGDAARELAPVDGIVTVNLHVLNSHVQRVENWRRVVPCIRRVRVHSTRSVERQILIRLNSLKRSTLGKLQAEFSDVEVGIFYGAVATLLRRRDLCANLDTHPWSTHTLVWSAEAC</sequence>
<keyword evidence="2" id="KW-1185">Reference proteome</keyword>
<dbReference type="AlphaFoldDB" id="A0A075K1S9"/>
<dbReference type="Proteomes" id="UP000027987">
    <property type="component" value="Chromosome"/>
</dbReference>
<evidence type="ECO:0000313" key="2">
    <source>
        <dbReference type="Proteomes" id="UP000027987"/>
    </source>
</evidence>
<dbReference type="KEGG" id="dja:HY57_13235"/>
<dbReference type="EMBL" id="CP008884">
    <property type="protein sequence ID" value="AIF48154.1"/>
    <property type="molecule type" value="Genomic_DNA"/>
</dbReference>
<accession>A0A075K1S9</accession>
<proteinExistence type="predicted"/>
<dbReference type="RefSeq" id="WP_019467602.1">
    <property type="nucleotide sequence ID" value="NZ_ALOY01000184.1"/>
</dbReference>